<dbReference type="KEGG" id="rba:RB11992"/>
<dbReference type="EnsemblBacteria" id="CAD77340">
    <property type="protein sequence ID" value="CAD77340"/>
    <property type="gene ID" value="RB11992"/>
</dbReference>
<evidence type="ECO:0000256" key="1">
    <source>
        <dbReference type="SAM" id="MobiDB-lite"/>
    </source>
</evidence>
<dbReference type="AlphaFoldDB" id="Q7UJB8"/>
<dbReference type="Proteomes" id="UP000001025">
    <property type="component" value="Chromosome"/>
</dbReference>
<protein>
    <submittedName>
        <fullName evidence="3">Uncharacterized protein</fullName>
    </submittedName>
</protein>
<name>Q7UJB8_RHOBA</name>
<feature type="transmembrane region" description="Helical" evidence="2">
    <location>
        <begin position="173"/>
        <end position="192"/>
    </location>
</feature>
<dbReference type="OrthoDB" id="271837at2"/>
<feature type="compositionally biased region" description="Polar residues" evidence="1">
    <location>
        <begin position="16"/>
        <end position="27"/>
    </location>
</feature>
<evidence type="ECO:0000313" key="3">
    <source>
        <dbReference type="EMBL" id="CAD77340.1"/>
    </source>
</evidence>
<accession>Q7UJB8</accession>
<keyword evidence="2" id="KW-1133">Transmembrane helix</keyword>
<feature type="transmembrane region" description="Helical" evidence="2">
    <location>
        <begin position="80"/>
        <end position="103"/>
    </location>
</feature>
<reference evidence="3 4" key="1">
    <citation type="journal article" date="2003" name="Proc. Natl. Acad. Sci. U.S.A.">
        <title>Complete genome sequence of the marine planctomycete Pirellula sp. strain 1.</title>
        <authorList>
            <person name="Gloeckner F.O."/>
            <person name="Kube M."/>
            <person name="Bauer M."/>
            <person name="Teeling H."/>
            <person name="Lombardot T."/>
            <person name="Ludwig W."/>
            <person name="Gade D."/>
            <person name="Beck A."/>
            <person name="Borzym K."/>
            <person name="Heitmann K."/>
            <person name="Rabus R."/>
            <person name="Schlesner H."/>
            <person name="Amann R."/>
            <person name="Reinhardt R."/>
        </authorList>
    </citation>
    <scope>NUCLEOTIDE SEQUENCE [LARGE SCALE GENOMIC DNA]</scope>
    <source>
        <strain evidence="4">DSM 10527 / NCIMB 13988 / SH1</strain>
    </source>
</reference>
<proteinExistence type="predicted"/>
<evidence type="ECO:0000256" key="2">
    <source>
        <dbReference type="SAM" id="Phobius"/>
    </source>
</evidence>
<feature type="region of interest" description="Disordered" evidence="1">
    <location>
        <begin position="1"/>
        <end position="33"/>
    </location>
</feature>
<dbReference type="EMBL" id="BX294154">
    <property type="protein sequence ID" value="CAD77340.1"/>
    <property type="molecule type" value="Genomic_DNA"/>
</dbReference>
<feature type="transmembrane region" description="Helical" evidence="2">
    <location>
        <begin position="43"/>
        <end position="68"/>
    </location>
</feature>
<keyword evidence="2" id="KW-0812">Transmembrane</keyword>
<keyword evidence="4" id="KW-1185">Reference proteome</keyword>
<organism evidence="3 4">
    <name type="scientific">Rhodopirellula baltica (strain DSM 10527 / NCIMB 13988 / SH1)</name>
    <dbReference type="NCBI Taxonomy" id="243090"/>
    <lineage>
        <taxon>Bacteria</taxon>
        <taxon>Pseudomonadati</taxon>
        <taxon>Planctomycetota</taxon>
        <taxon>Planctomycetia</taxon>
        <taxon>Pirellulales</taxon>
        <taxon>Pirellulaceae</taxon>
        <taxon>Rhodopirellula</taxon>
    </lineage>
</organism>
<keyword evidence="2" id="KW-0472">Membrane</keyword>
<gene>
    <name evidence="3" type="ordered locus">RB11992</name>
</gene>
<dbReference type="HOGENOM" id="CLU_1336633_0_0_0"/>
<dbReference type="PATRIC" id="fig|243090.15.peg.5798"/>
<dbReference type="InParanoid" id="Q7UJB8"/>
<evidence type="ECO:0000313" key="4">
    <source>
        <dbReference type="Proteomes" id="UP000001025"/>
    </source>
</evidence>
<dbReference type="STRING" id="243090.RB11992"/>
<sequence length="205" mass="22121">MIHCNTLSHPTRRMNSDPSSTPNMQHSDLSDSRDSSGTTLAGWAFQGMVITFGLTMGCVFMGVILWMIGADEPPEENQTIFVLIGVVALVANTVVAFLVPAMLRSAAATELKSADGAVASARTWAQWPEREPMPLPLSRFCQTDQTARLIGQAVMEGTAAINFVMMFLTRSPVNLLCALFALLGVVAMFPTVGRMRNRIASALEA</sequence>